<dbReference type="Proteomes" id="UP000020825">
    <property type="component" value="Unassembled WGS sequence"/>
</dbReference>
<dbReference type="AlphaFoldDB" id="X8CG36"/>
<gene>
    <name evidence="1" type="ORF">I550_5881</name>
</gene>
<proteinExistence type="predicted"/>
<evidence type="ECO:0000313" key="2">
    <source>
        <dbReference type="Proteomes" id="UP000020825"/>
    </source>
</evidence>
<reference evidence="1 2" key="1">
    <citation type="submission" date="2013-12" db="EMBL/GenBank/DDBJ databases">
        <authorList>
            <person name="Zelazny A."/>
            <person name="Olivier K."/>
            <person name="Holland S."/>
            <person name="Lenaerts A."/>
            <person name="Ordway D."/>
            <person name="DeGroote M.A."/>
            <person name="Parker T."/>
            <person name="Sizemore C."/>
            <person name="Tallon L.J."/>
            <person name="Sadzewicz L.K."/>
            <person name="Sengamalay N."/>
            <person name="Fraser C.M."/>
            <person name="Hine E."/>
            <person name="Shefchek K.A."/>
            <person name="Das S.P."/>
            <person name="Tettelin H."/>
        </authorList>
    </citation>
    <scope>NUCLEOTIDE SEQUENCE [LARGE SCALE GENOMIC DNA]</scope>
    <source>
        <strain evidence="1 2">1956</strain>
    </source>
</reference>
<protein>
    <submittedName>
        <fullName evidence="1">Uncharacterized protein</fullName>
    </submittedName>
</protein>
<accession>X8CG36</accession>
<dbReference type="EMBL" id="JAOG01000003">
    <property type="protein sequence ID" value="EUA54240.1"/>
    <property type="molecule type" value="Genomic_DNA"/>
</dbReference>
<comment type="caution">
    <text evidence="1">The sequence shown here is derived from an EMBL/GenBank/DDBJ whole genome shotgun (WGS) entry which is preliminary data.</text>
</comment>
<sequence>MLVAALGRSELPPRALIKLCLKLALPNFYVPTDMVTGSRLT</sequence>
<evidence type="ECO:0000313" key="1">
    <source>
        <dbReference type="EMBL" id="EUA54240.1"/>
    </source>
</evidence>
<name>X8CG36_MYCIT</name>
<organism evidence="1 2">
    <name type="scientific">Mycobacterium intracellulare 1956</name>
    <dbReference type="NCBI Taxonomy" id="1299331"/>
    <lineage>
        <taxon>Bacteria</taxon>
        <taxon>Bacillati</taxon>
        <taxon>Actinomycetota</taxon>
        <taxon>Actinomycetes</taxon>
        <taxon>Mycobacteriales</taxon>
        <taxon>Mycobacteriaceae</taxon>
        <taxon>Mycobacterium</taxon>
        <taxon>Mycobacterium avium complex (MAC)</taxon>
    </lineage>
</organism>